<dbReference type="InterPro" id="IPR009057">
    <property type="entry name" value="Homeodomain-like_sf"/>
</dbReference>
<dbReference type="EMBL" id="JBHTLY010000001">
    <property type="protein sequence ID" value="MFD1200650.1"/>
    <property type="molecule type" value="Genomic_DNA"/>
</dbReference>
<gene>
    <name evidence="1" type="ORF">ACFQ3U_01915</name>
</gene>
<reference evidence="2" key="1">
    <citation type="journal article" date="2019" name="Int. J. Syst. Evol. Microbiol.">
        <title>The Global Catalogue of Microorganisms (GCM) 10K type strain sequencing project: providing services to taxonomists for standard genome sequencing and annotation.</title>
        <authorList>
            <consortium name="The Broad Institute Genomics Platform"/>
            <consortium name="The Broad Institute Genome Sequencing Center for Infectious Disease"/>
            <person name="Wu L."/>
            <person name="Ma J."/>
        </authorList>
    </citation>
    <scope>NUCLEOTIDE SEQUENCE [LARGE SCALE GENOMIC DNA]</scope>
    <source>
        <strain evidence="2">CCUG 50213</strain>
    </source>
</reference>
<organism evidence="1 2">
    <name type="scientific">Leucobacter albus</name>
    <dbReference type="NCBI Taxonomy" id="272210"/>
    <lineage>
        <taxon>Bacteria</taxon>
        <taxon>Bacillati</taxon>
        <taxon>Actinomycetota</taxon>
        <taxon>Actinomycetes</taxon>
        <taxon>Micrococcales</taxon>
        <taxon>Microbacteriaceae</taxon>
        <taxon>Leucobacter</taxon>
    </lineage>
</organism>
<proteinExistence type="predicted"/>
<name>A0ABW3TIZ6_9MICO</name>
<dbReference type="Gene3D" id="1.10.357.10">
    <property type="entry name" value="Tetracycline Repressor, domain 2"/>
    <property type="match status" value="1"/>
</dbReference>
<evidence type="ECO:0000313" key="2">
    <source>
        <dbReference type="Proteomes" id="UP001597181"/>
    </source>
</evidence>
<accession>A0ABW3TIZ6</accession>
<keyword evidence="2" id="KW-1185">Reference proteome</keyword>
<dbReference type="RefSeq" id="WP_343959049.1">
    <property type="nucleotide sequence ID" value="NZ_BAAAKZ010000003.1"/>
</dbReference>
<sequence>MDAAADLFTAKGYTGTALVDIAHAADVSVETVKLVGPKRRLLLNAFTHSFAGSDDIASLADHGPVAEITAEIDNTRYLAGIVHFVAESNRRSSLLWTTLLSAAASDALLREDLDGLQQRRRADILVLVDELRRRGLTQTNRSRETTADAISFMLSPEGYNQLVLGAGWTQPDYEAWLASSIPLTCT</sequence>
<protein>
    <submittedName>
        <fullName evidence="1">TetR family transcriptional regulator</fullName>
    </submittedName>
</protein>
<dbReference type="SUPFAM" id="SSF46689">
    <property type="entry name" value="Homeodomain-like"/>
    <property type="match status" value="1"/>
</dbReference>
<evidence type="ECO:0000313" key="1">
    <source>
        <dbReference type="EMBL" id="MFD1200650.1"/>
    </source>
</evidence>
<dbReference type="Proteomes" id="UP001597181">
    <property type="component" value="Unassembled WGS sequence"/>
</dbReference>
<comment type="caution">
    <text evidence="1">The sequence shown here is derived from an EMBL/GenBank/DDBJ whole genome shotgun (WGS) entry which is preliminary data.</text>
</comment>